<dbReference type="InterPro" id="IPR001789">
    <property type="entry name" value="Sig_transdc_resp-reg_receiver"/>
</dbReference>
<dbReference type="Gene3D" id="3.40.50.2300">
    <property type="match status" value="1"/>
</dbReference>
<dbReference type="KEGG" id="sacz:AOT14_17580"/>
<name>A0A0S1AZ89_9GAMM</name>
<gene>
    <name evidence="3" type="ORF">AOT14_17580</name>
</gene>
<feature type="domain" description="Response regulatory" evidence="2">
    <location>
        <begin position="10"/>
        <end position="121"/>
    </location>
</feature>
<dbReference type="PATRIC" id="fig|128780.6.peg.1761"/>
<dbReference type="AlphaFoldDB" id="A0A0S1AZ89"/>
<dbReference type="SMART" id="SM00448">
    <property type="entry name" value="REC"/>
    <property type="match status" value="1"/>
</dbReference>
<reference evidence="3 4" key="1">
    <citation type="journal article" date="2015" name="Genome Announc.">
        <title>Complete Genome Sequencing of Stenotrophomonas acidaminiphila ZAC14D2_NAIMI4_2, a Multidrug-Resistant Strain Isolated from Sediments of a Polluted River in Mexico, Uncovers New Antibiotic Resistance Genes and a Novel Class-II Lasso Peptide Biosynthesis Gene Cluster.</title>
        <authorList>
            <person name="Vinuesa P."/>
            <person name="Ochoa-Sanchez L.E."/>
        </authorList>
    </citation>
    <scope>NUCLEOTIDE SEQUENCE [LARGE SCALE GENOMIC DNA]</scope>
    <source>
        <strain evidence="3 4">ZAC14D2_NAIMI4_2</strain>
    </source>
</reference>
<feature type="modified residue" description="4-aspartylphosphate" evidence="1">
    <location>
        <position position="60"/>
    </location>
</feature>
<keyword evidence="1" id="KW-0597">Phosphoprotein</keyword>
<dbReference type="GO" id="GO:0000160">
    <property type="term" value="P:phosphorelay signal transduction system"/>
    <property type="evidence" value="ECO:0007669"/>
    <property type="project" value="InterPro"/>
</dbReference>
<dbReference type="Pfam" id="PF00072">
    <property type="entry name" value="Response_reg"/>
    <property type="match status" value="1"/>
</dbReference>
<evidence type="ECO:0000313" key="4">
    <source>
        <dbReference type="Proteomes" id="UP000061010"/>
    </source>
</evidence>
<dbReference type="PROSITE" id="PS50110">
    <property type="entry name" value="RESPONSE_REGULATORY"/>
    <property type="match status" value="1"/>
</dbReference>
<evidence type="ECO:0000259" key="2">
    <source>
        <dbReference type="PROSITE" id="PS50110"/>
    </source>
</evidence>
<proteinExistence type="predicted"/>
<organism evidence="3 4">
    <name type="scientific">Stenotrophomonas acidaminiphila</name>
    <dbReference type="NCBI Taxonomy" id="128780"/>
    <lineage>
        <taxon>Bacteria</taxon>
        <taxon>Pseudomonadati</taxon>
        <taxon>Pseudomonadota</taxon>
        <taxon>Gammaproteobacteria</taxon>
        <taxon>Lysobacterales</taxon>
        <taxon>Lysobacteraceae</taxon>
        <taxon>Stenotrophomonas</taxon>
    </lineage>
</organism>
<dbReference type="Proteomes" id="UP000061010">
    <property type="component" value="Chromosome"/>
</dbReference>
<dbReference type="EMBL" id="CP012900">
    <property type="protein sequence ID" value="ALJ28143.1"/>
    <property type="molecule type" value="Genomic_DNA"/>
</dbReference>
<dbReference type="SUPFAM" id="SSF52172">
    <property type="entry name" value="CheY-like"/>
    <property type="match status" value="1"/>
</dbReference>
<evidence type="ECO:0000256" key="1">
    <source>
        <dbReference type="PROSITE-ProRule" id="PRU00169"/>
    </source>
</evidence>
<evidence type="ECO:0000313" key="3">
    <source>
        <dbReference type="EMBL" id="ALJ28143.1"/>
    </source>
</evidence>
<keyword evidence="4" id="KW-1185">Reference proteome</keyword>
<protein>
    <submittedName>
        <fullName evidence="3">Two-component response regulator protein</fullName>
    </submittedName>
</protein>
<sequence length="124" mass="13339">MAMDSLHSMRVMIVENDDLNATLLQLQLEREGLHVVGVAETVRSALDMIDVLHPQLALLDFCLADDEDSTPVAEVLAGRGIPFLVATGMDASRLPGIFDAGVTLAKPYTGSDLRQALAKALRPQ</sequence>
<dbReference type="InterPro" id="IPR011006">
    <property type="entry name" value="CheY-like_superfamily"/>
</dbReference>
<accession>A0A0S1AZ89</accession>